<feature type="region of interest" description="Disordered" evidence="1">
    <location>
        <begin position="323"/>
        <end position="344"/>
    </location>
</feature>
<evidence type="ECO:0000256" key="1">
    <source>
        <dbReference type="SAM" id="MobiDB-lite"/>
    </source>
</evidence>
<reference evidence="2" key="1">
    <citation type="journal article" date="2023" name="Mol. Phylogenet. Evol.">
        <title>Genome-scale phylogeny and comparative genomics of the fungal order Sordariales.</title>
        <authorList>
            <person name="Hensen N."/>
            <person name="Bonometti L."/>
            <person name="Westerberg I."/>
            <person name="Brannstrom I.O."/>
            <person name="Guillou S."/>
            <person name="Cros-Aarteil S."/>
            <person name="Calhoun S."/>
            <person name="Haridas S."/>
            <person name="Kuo A."/>
            <person name="Mondo S."/>
            <person name="Pangilinan J."/>
            <person name="Riley R."/>
            <person name="LaButti K."/>
            <person name="Andreopoulos B."/>
            <person name="Lipzen A."/>
            <person name="Chen C."/>
            <person name="Yan M."/>
            <person name="Daum C."/>
            <person name="Ng V."/>
            <person name="Clum A."/>
            <person name="Steindorff A."/>
            <person name="Ohm R.A."/>
            <person name="Martin F."/>
            <person name="Silar P."/>
            <person name="Natvig D.O."/>
            <person name="Lalanne C."/>
            <person name="Gautier V."/>
            <person name="Ament-Velasquez S.L."/>
            <person name="Kruys A."/>
            <person name="Hutchinson M.I."/>
            <person name="Powell A.J."/>
            <person name="Barry K."/>
            <person name="Miller A.N."/>
            <person name="Grigoriev I.V."/>
            <person name="Debuchy R."/>
            <person name="Gladieux P."/>
            <person name="Hiltunen Thoren M."/>
            <person name="Johannesson H."/>
        </authorList>
    </citation>
    <scope>NUCLEOTIDE SEQUENCE</scope>
    <source>
        <strain evidence="2">PSN293</strain>
    </source>
</reference>
<organism evidence="2 3">
    <name type="scientific">Rhypophila decipiens</name>
    <dbReference type="NCBI Taxonomy" id="261697"/>
    <lineage>
        <taxon>Eukaryota</taxon>
        <taxon>Fungi</taxon>
        <taxon>Dikarya</taxon>
        <taxon>Ascomycota</taxon>
        <taxon>Pezizomycotina</taxon>
        <taxon>Sordariomycetes</taxon>
        <taxon>Sordariomycetidae</taxon>
        <taxon>Sordariales</taxon>
        <taxon>Naviculisporaceae</taxon>
        <taxon>Rhypophila</taxon>
    </lineage>
</organism>
<evidence type="ECO:0008006" key="4">
    <source>
        <dbReference type="Google" id="ProtNLM"/>
    </source>
</evidence>
<proteinExistence type="predicted"/>
<gene>
    <name evidence="2" type="ORF">QBC37DRAFT_413413</name>
</gene>
<reference evidence="2" key="2">
    <citation type="submission" date="2023-05" db="EMBL/GenBank/DDBJ databases">
        <authorList>
            <consortium name="Lawrence Berkeley National Laboratory"/>
            <person name="Steindorff A."/>
            <person name="Hensen N."/>
            <person name="Bonometti L."/>
            <person name="Westerberg I."/>
            <person name="Brannstrom I.O."/>
            <person name="Guillou S."/>
            <person name="Cros-Aarteil S."/>
            <person name="Calhoun S."/>
            <person name="Haridas S."/>
            <person name="Kuo A."/>
            <person name="Mondo S."/>
            <person name="Pangilinan J."/>
            <person name="Riley R."/>
            <person name="Labutti K."/>
            <person name="Andreopoulos B."/>
            <person name="Lipzen A."/>
            <person name="Chen C."/>
            <person name="Yanf M."/>
            <person name="Daum C."/>
            <person name="Ng V."/>
            <person name="Clum A."/>
            <person name="Ohm R."/>
            <person name="Martin F."/>
            <person name="Silar P."/>
            <person name="Natvig D."/>
            <person name="Lalanne C."/>
            <person name="Gautier V."/>
            <person name="Ament-Velasquez S.L."/>
            <person name="Kruys A."/>
            <person name="Hutchinson M.I."/>
            <person name="Powell A.J."/>
            <person name="Barry K."/>
            <person name="Miller A.N."/>
            <person name="Grigoriev I.V."/>
            <person name="Debuchy R."/>
            <person name="Gladieux P."/>
            <person name="Thoren M.H."/>
            <person name="Johannesson H."/>
        </authorList>
    </citation>
    <scope>NUCLEOTIDE SEQUENCE</scope>
    <source>
        <strain evidence="2">PSN293</strain>
    </source>
</reference>
<evidence type="ECO:0000313" key="2">
    <source>
        <dbReference type="EMBL" id="KAK4218154.1"/>
    </source>
</evidence>
<accession>A0AAN7BBY5</accession>
<protein>
    <recommendedName>
        <fullName evidence="4">Aminoglycoside phosphotransferase domain-containing protein</fullName>
    </recommendedName>
</protein>
<evidence type="ECO:0000313" key="3">
    <source>
        <dbReference type="Proteomes" id="UP001301769"/>
    </source>
</evidence>
<dbReference type="Proteomes" id="UP001301769">
    <property type="component" value="Unassembled WGS sequence"/>
</dbReference>
<comment type="caution">
    <text evidence="2">The sequence shown here is derived from an EMBL/GenBank/DDBJ whole genome shotgun (WGS) entry which is preliminary data.</text>
</comment>
<dbReference type="AlphaFoldDB" id="A0AAN7BBY5"/>
<name>A0AAN7BBY5_9PEZI</name>
<feature type="compositionally biased region" description="Polar residues" evidence="1">
    <location>
        <begin position="112"/>
        <end position="122"/>
    </location>
</feature>
<feature type="region of interest" description="Disordered" evidence="1">
    <location>
        <begin position="112"/>
        <end position="132"/>
    </location>
</feature>
<sequence>MFRQQTPNGTGNKDTSDFFSRLGLPTIEVRKLCWDLIKTHYSNEDIKINDHDIREAPNQGFCSYTLFLDPRPDTIVQFRSLTHKLDLDIINAAREIYGELVAVTELIRCLDSSPTSTNSPQNHDLGHHGKRTPDPSLLVYSQSRIQGMSLAEFYNTPQCQYHDRESLVKSFAGIISRGLLASPHHPRHSHAVPKGRVGSTIRHRLEMMQRELPIRFRPTVDKTLEALPKIEALPWVLTHGDLVPSNVIIDFCSSKQQHRYSSCNNCSSSSQQPTNKNNDDPLPFIRGLIDWAEAEYLPFGVGIYGLEEFLGVQLPIIIPVVNETDDPTTTPPPPKTASKLDTNGKKYPPPASKFTYFSEAETLRSLFWTELEARIRGAEINSKAFLHTTTTDDNLLETVRLARTLGILLWHGIAFDDGRLDRVVCEGIDDEEIQRLDIHLGLHERGDRLKN</sequence>
<dbReference type="EMBL" id="MU858055">
    <property type="protein sequence ID" value="KAK4218154.1"/>
    <property type="molecule type" value="Genomic_DNA"/>
</dbReference>
<keyword evidence="3" id="KW-1185">Reference proteome</keyword>